<evidence type="ECO:0000313" key="17">
    <source>
        <dbReference type="EMBL" id="PCC19263.1"/>
    </source>
</evidence>
<keyword evidence="6" id="KW-0349">Heme</keyword>
<dbReference type="FunFam" id="3.30.413.10:FF:000009">
    <property type="entry name" value="Sulfite reductase [ferredoxin]"/>
    <property type="match status" value="1"/>
</dbReference>
<evidence type="ECO:0000256" key="5">
    <source>
        <dbReference type="ARBA" id="ARBA00022485"/>
    </source>
</evidence>
<evidence type="ECO:0000256" key="4">
    <source>
        <dbReference type="ARBA" id="ARBA00012353"/>
    </source>
</evidence>
<dbReference type="GO" id="GO:0050311">
    <property type="term" value="F:sulfite reductase (ferredoxin) activity"/>
    <property type="evidence" value="ECO:0007669"/>
    <property type="project" value="UniProtKB-EC"/>
</dbReference>
<dbReference type="GO" id="GO:0046872">
    <property type="term" value="F:metal ion binding"/>
    <property type="evidence" value="ECO:0007669"/>
    <property type="project" value="UniProtKB-KW"/>
</dbReference>
<dbReference type="EC" id="1.8.7.1" evidence="4"/>
<evidence type="ECO:0000256" key="6">
    <source>
        <dbReference type="ARBA" id="ARBA00022617"/>
    </source>
</evidence>
<accession>A0A2A3ZN74</accession>
<dbReference type="Proteomes" id="UP000217564">
    <property type="component" value="Unassembled WGS sequence"/>
</dbReference>
<keyword evidence="8" id="KW-0883">Thioether bond</keyword>
<dbReference type="PROSITE" id="PS00365">
    <property type="entry name" value="NIR_SIR"/>
    <property type="match status" value="1"/>
</dbReference>
<evidence type="ECO:0000313" key="20">
    <source>
        <dbReference type="EMBL" id="PCC52998.1"/>
    </source>
</evidence>
<dbReference type="Pfam" id="PF03460">
    <property type="entry name" value="NIR_SIR_ferr"/>
    <property type="match status" value="2"/>
</dbReference>
<dbReference type="KEGG" id="blin:BLSMQ_1181"/>
<evidence type="ECO:0000256" key="12">
    <source>
        <dbReference type="ARBA" id="ARBA00049518"/>
    </source>
</evidence>
<evidence type="ECO:0000313" key="18">
    <source>
        <dbReference type="EMBL" id="PCC41378.1"/>
    </source>
</evidence>
<dbReference type="InterPro" id="IPR036136">
    <property type="entry name" value="Nit/Sulf_reduc_fer-like_dom_sf"/>
</dbReference>
<dbReference type="Proteomes" id="UP000218377">
    <property type="component" value="Unassembled WGS sequence"/>
</dbReference>
<dbReference type="Proteomes" id="UP000218620">
    <property type="component" value="Unassembled WGS sequence"/>
</dbReference>
<dbReference type="InterPro" id="IPR045854">
    <property type="entry name" value="NO2/SO3_Rdtase_4Fe4S_sf"/>
</dbReference>
<keyword evidence="9 16" id="KW-0560">Oxidoreductase</keyword>
<reference evidence="16" key="1">
    <citation type="submission" date="2016-09" db="EMBL/GenBank/DDBJ databases">
        <title>Complete Genome Sequence of Brevibacterium aurantiacum SMQ-1335.</title>
        <authorList>
            <person name="de Melo A.G."/>
            <person name="Labrie S.J."/>
            <person name="Dumaresq J."/>
            <person name="Roberts R.J."/>
            <person name="Tremblay D.M."/>
            <person name="Moineau S."/>
        </authorList>
    </citation>
    <scope>NUCLEOTIDE SEQUENCE</scope>
    <source>
        <strain evidence="16">SMQ-1335</strain>
    </source>
</reference>
<dbReference type="AlphaFoldDB" id="A0A2A3ZN74"/>
<accession>A0A1D7W1J2</accession>
<dbReference type="PATRIC" id="fig|1703.10.peg.1216"/>
<dbReference type="SUPFAM" id="SSF56014">
    <property type="entry name" value="Nitrite and sulphite reductase 4Fe-4S domain-like"/>
    <property type="match status" value="2"/>
</dbReference>
<dbReference type="Gene3D" id="3.30.413.10">
    <property type="entry name" value="Sulfite Reductase Hemoprotein, domain 1"/>
    <property type="match status" value="2"/>
</dbReference>
<keyword evidence="10" id="KW-0408">Iron</keyword>
<protein>
    <recommendedName>
        <fullName evidence="4">assimilatory sulfite reductase (ferredoxin)</fullName>
        <ecNumber evidence="4">1.8.7.1</ecNumber>
    </recommendedName>
</protein>
<sequence>METIVSAHVDEIKQVPRSGASTRPARPKKSNGQWKVDGQEPLNKNEIDKAADNGLNVRTRIEEVYSKGGFASIDPDDLHGRFRWWGLYTQRKPGIDGGRTAKLEPHELEDEYFMMRIRTDGGALNLEQLRTIAEIAEEFARGSADLTDRQNIQLHWIEIENVPEIWRRLEAVGMQTTEACGDVPRGFLGSPVAGIAADELIDPTPAIEEITRRYIGDPSLSNLPRKYKTAITGHPSQDVVHEINDCSFVAVDHPEHGIGYDLWVGGALSVVPRFAERLGAWVAPDQVVDVWLGVTEIFRDYGYRRLRNKARMKFLLADWGPEKLRDVLETEYLGYRLADGPPPPKPMVSGDHVGVHRQKDGKYFIGTSLVAGRASGTLFHQMADLIEEYGIDRIRLTPMQKILVLDVDETDLDDVVARLDALGLSSRKDLFRRSVMACTGIEYCKLAIVETKQTAIDAVTRLEERLADIDLPHPISLHLNGCPNSCARIQTADIGLKGQIVTTDEGEQVPGFQVHVGGGLASKDRDEAGLGRTVRGLKVTVDGLEEYVEKMVRRFLDGRSESETFSEWAHRVEDEELV</sequence>
<evidence type="ECO:0000256" key="2">
    <source>
        <dbReference type="ARBA" id="ARBA00003247"/>
    </source>
</evidence>
<evidence type="ECO:0000313" key="22">
    <source>
        <dbReference type="Proteomes" id="UP000217564"/>
    </source>
</evidence>
<dbReference type="EMBL" id="NRGX01000001">
    <property type="protein sequence ID" value="PCC19263.1"/>
    <property type="molecule type" value="Genomic_DNA"/>
</dbReference>
<dbReference type="eggNOG" id="COG0155">
    <property type="taxonomic scope" value="Bacteria"/>
</dbReference>
<dbReference type="Gene3D" id="3.90.480.20">
    <property type="match status" value="1"/>
</dbReference>
<dbReference type="EMBL" id="CP017150">
    <property type="protein sequence ID" value="AOP52891.1"/>
    <property type="molecule type" value="Genomic_DNA"/>
</dbReference>
<evidence type="ECO:0000259" key="15">
    <source>
        <dbReference type="Pfam" id="PF03460"/>
    </source>
</evidence>
<keyword evidence="11" id="KW-0411">Iron-sulfur</keyword>
<feature type="domain" description="Nitrite/sulphite reductase 4Fe-4S" evidence="14">
    <location>
        <begin position="433"/>
        <end position="571"/>
    </location>
</feature>
<dbReference type="Pfam" id="PF01077">
    <property type="entry name" value="NIR_SIR"/>
    <property type="match status" value="2"/>
</dbReference>
<dbReference type="GO" id="GO:0051539">
    <property type="term" value="F:4 iron, 4 sulfur cluster binding"/>
    <property type="evidence" value="ECO:0007669"/>
    <property type="project" value="UniProtKB-KW"/>
</dbReference>
<evidence type="ECO:0000313" key="21">
    <source>
        <dbReference type="Proteomes" id="UP000094793"/>
    </source>
</evidence>
<dbReference type="InterPro" id="IPR051329">
    <property type="entry name" value="NIR_SIR_4Fe-4S"/>
</dbReference>
<dbReference type="PANTHER" id="PTHR32439:SF0">
    <property type="entry name" value="FERREDOXIN--NITRITE REDUCTASE, CHLOROPLASTIC"/>
    <property type="match status" value="1"/>
</dbReference>
<gene>
    <name evidence="16" type="ORF">BLSMQ_1181</name>
    <name evidence="20" type="ORF">CIK59_14175</name>
    <name evidence="19" type="ORF">CIK64_17330</name>
    <name evidence="18" type="ORF">CIK65_17925</name>
    <name evidence="17" type="ORF">CIK79_13820</name>
</gene>
<evidence type="ECO:0000313" key="23">
    <source>
        <dbReference type="Proteomes" id="UP000217881"/>
    </source>
</evidence>
<comment type="cofactor">
    <cofactor evidence="1">
        <name>[4Fe-4S] cluster</name>
        <dbReference type="ChEBI" id="CHEBI:49883"/>
    </cofactor>
</comment>
<dbReference type="GO" id="GO:0020037">
    <property type="term" value="F:heme binding"/>
    <property type="evidence" value="ECO:0007669"/>
    <property type="project" value="InterPro"/>
</dbReference>
<evidence type="ECO:0000256" key="11">
    <source>
        <dbReference type="ARBA" id="ARBA00023014"/>
    </source>
</evidence>
<dbReference type="InterPro" id="IPR005117">
    <property type="entry name" value="NiRdtase/SiRdtase_haem-b_fer"/>
</dbReference>
<evidence type="ECO:0000313" key="24">
    <source>
        <dbReference type="Proteomes" id="UP000218377"/>
    </source>
</evidence>
<evidence type="ECO:0000256" key="13">
    <source>
        <dbReference type="SAM" id="MobiDB-lite"/>
    </source>
</evidence>
<evidence type="ECO:0000313" key="25">
    <source>
        <dbReference type="Proteomes" id="UP000218620"/>
    </source>
</evidence>
<comment type="similarity">
    <text evidence="3">Belongs to the nitrite and sulfite reductase 4Fe-4S domain family.</text>
</comment>
<feature type="domain" description="Nitrite/sulphite reductase 4Fe-4S" evidence="14">
    <location>
        <begin position="181"/>
        <end position="333"/>
    </location>
</feature>
<feature type="domain" description="Nitrite/Sulfite reductase ferredoxin-like" evidence="15">
    <location>
        <begin position="107"/>
        <end position="172"/>
    </location>
</feature>
<dbReference type="Proteomes" id="UP000094793">
    <property type="component" value="Chromosome"/>
</dbReference>
<reference evidence="22 23" key="3">
    <citation type="journal article" date="2017" name="Elife">
        <title>Extensive horizontal gene transfer in cheese-associated bacteria.</title>
        <authorList>
            <person name="Bonham K.S."/>
            <person name="Wolfe B.E."/>
            <person name="Dutton R.J."/>
        </authorList>
    </citation>
    <scope>NUCLEOTIDE SEQUENCE [LARGE SCALE GENOMIC DNA]</scope>
    <source>
        <strain evidence="20 23">738_8</strain>
        <strain evidence="19 22">947_7</strain>
        <strain evidence="18 25">962_8</strain>
        <strain evidence="17 24">JB5</strain>
    </source>
</reference>
<dbReference type="EMBL" id="NRHA01000015">
    <property type="protein sequence ID" value="PCC52998.1"/>
    <property type="molecule type" value="Genomic_DNA"/>
</dbReference>
<dbReference type="InterPro" id="IPR006067">
    <property type="entry name" value="NO2/SO3_Rdtase_4Fe4S_dom"/>
</dbReference>
<evidence type="ECO:0000259" key="14">
    <source>
        <dbReference type="Pfam" id="PF01077"/>
    </source>
</evidence>
<keyword evidence="5" id="KW-0004">4Fe-4S</keyword>
<reference evidence="21" key="2">
    <citation type="submission" date="2016-09" db="EMBL/GenBank/DDBJ databases">
        <title>Complete Genome Sequence of Brevibacterium linens SMQ-1335.</title>
        <authorList>
            <person name="de Melo A.G."/>
            <person name="Labrie S.J."/>
            <person name="Dumaresq J."/>
            <person name="Roberts R.J."/>
            <person name="Tremblay D.M."/>
            <person name="Moineau S."/>
        </authorList>
    </citation>
    <scope>NUCLEOTIDE SEQUENCE [LARGE SCALE GENOMIC DNA]</scope>
    <source>
        <strain evidence="21">SMQ-1335</strain>
    </source>
</reference>
<dbReference type="EMBL" id="NRGQ01000038">
    <property type="protein sequence ID" value="PCC41378.1"/>
    <property type="molecule type" value="Genomic_DNA"/>
</dbReference>
<dbReference type="PRINTS" id="PR00397">
    <property type="entry name" value="SIROHAEM"/>
</dbReference>
<comment type="catalytic activity">
    <reaction evidence="12">
        <text>hydrogen sulfide + 6 oxidized [2Fe-2S]-[ferredoxin] + 3 H2O = sulfite + 6 reduced [2Fe-2S]-[ferredoxin] + 7 H(+)</text>
        <dbReference type="Rhea" id="RHEA:23132"/>
        <dbReference type="Rhea" id="RHEA-COMP:10000"/>
        <dbReference type="Rhea" id="RHEA-COMP:10001"/>
        <dbReference type="ChEBI" id="CHEBI:15377"/>
        <dbReference type="ChEBI" id="CHEBI:15378"/>
        <dbReference type="ChEBI" id="CHEBI:17359"/>
        <dbReference type="ChEBI" id="CHEBI:29919"/>
        <dbReference type="ChEBI" id="CHEBI:33737"/>
        <dbReference type="ChEBI" id="CHEBI:33738"/>
        <dbReference type="EC" id="1.8.7.1"/>
    </reaction>
</comment>
<feature type="region of interest" description="Disordered" evidence="13">
    <location>
        <begin position="1"/>
        <end position="43"/>
    </location>
</feature>
<dbReference type="PANTHER" id="PTHR32439">
    <property type="entry name" value="FERREDOXIN--NITRITE REDUCTASE, CHLOROPLASTIC"/>
    <property type="match status" value="1"/>
</dbReference>
<evidence type="ECO:0000256" key="9">
    <source>
        <dbReference type="ARBA" id="ARBA00023002"/>
    </source>
</evidence>
<keyword evidence="7" id="KW-0479">Metal-binding</keyword>
<evidence type="ECO:0000313" key="16">
    <source>
        <dbReference type="EMBL" id="AOP52891.1"/>
    </source>
</evidence>
<proteinExistence type="inferred from homology"/>
<dbReference type="InterPro" id="IPR006066">
    <property type="entry name" value="NO2/SO3_Rdtase_FeS/sirohaem_BS"/>
</dbReference>
<evidence type="ECO:0000256" key="3">
    <source>
        <dbReference type="ARBA" id="ARBA00010429"/>
    </source>
</evidence>
<evidence type="ECO:0000313" key="19">
    <source>
        <dbReference type="EMBL" id="PCC45140.1"/>
    </source>
</evidence>
<evidence type="ECO:0000256" key="7">
    <source>
        <dbReference type="ARBA" id="ARBA00022723"/>
    </source>
</evidence>
<dbReference type="EMBL" id="NRGP01000030">
    <property type="protein sequence ID" value="PCC45140.1"/>
    <property type="molecule type" value="Genomic_DNA"/>
</dbReference>
<dbReference type="Proteomes" id="UP000217881">
    <property type="component" value="Unassembled WGS sequence"/>
</dbReference>
<feature type="domain" description="Nitrite/Sulfite reductase ferredoxin-like" evidence="15">
    <location>
        <begin position="356"/>
        <end position="421"/>
    </location>
</feature>
<comment type="function">
    <text evidence="2">Catalyzes the reduction of sulfite to sulfide, a step in the biosynthesis of sulfur-containing amino acids and cofactors.</text>
</comment>
<dbReference type="SUPFAM" id="SSF55124">
    <property type="entry name" value="Nitrite/Sulfite reductase N-terminal domain-like"/>
    <property type="match status" value="2"/>
</dbReference>
<evidence type="ECO:0000256" key="1">
    <source>
        <dbReference type="ARBA" id="ARBA00001966"/>
    </source>
</evidence>
<evidence type="ECO:0000256" key="10">
    <source>
        <dbReference type="ARBA" id="ARBA00023004"/>
    </source>
</evidence>
<name>A0A2A3ZN74_BREAU</name>
<organism evidence="20 23">
    <name type="scientific">Brevibacterium aurantiacum</name>
    <dbReference type="NCBI Taxonomy" id="273384"/>
    <lineage>
        <taxon>Bacteria</taxon>
        <taxon>Bacillati</taxon>
        <taxon>Actinomycetota</taxon>
        <taxon>Actinomycetes</taxon>
        <taxon>Micrococcales</taxon>
        <taxon>Brevibacteriaceae</taxon>
        <taxon>Brevibacterium</taxon>
    </lineage>
</organism>
<evidence type="ECO:0000256" key="8">
    <source>
        <dbReference type="ARBA" id="ARBA00022784"/>
    </source>
</evidence>